<dbReference type="Proteomes" id="UP000199103">
    <property type="component" value="Chromosome I"/>
</dbReference>
<reference evidence="3 4" key="1">
    <citation type="submission" date="2016-10" db="EMBL/GenBank/DDBJ databases">
        <authorList>
            <person name="de Groot N.N."/>
        </authorList>
    </citation>
    <scope>NUCLEOTIDE SEQUENCE [LARGE SCALE GENOMIC DNA]</scope>
    <source>
        <strain evidence="3 4">DSM 21800</strain>
    </source>
</reference>
<evidence type="ECO:0000313" key="4">
    <source>
        <dbReference type="Proteomes" id="UP000199103"/>
    </source>
</evidence>
<name>A0A1H1T4B8_9ACTN</name>
<dbReference type="STRING" id="630515.SAMN04489812_2248"/>
<evidence type="ECO:0000313" key="3">
    <source>
        <dbReference type="EMBL" id="SDS55065.1"/>
    </source>
</evidence>
<evidence type="ECO:0000259" key="2">
    <source>
        <dbReference type="Pfam" id="PF01636"/>
    </source>
</evidence>
<dbReference type="RefSeq" id="WP_407939672.1">
    <property type="nucleotide sequence ID" value="NZ_LT629772.1"/>
</dbReference>
<dbReference type="AlphaFoldDB" id="A0A1H1T4B8"/>
<evidence type="ECO:0000256" key="1">
    <source>
        <dbReference type="SAM" id="MobiDB-lite"/>
    </source>
</evidence>
<accession>A0A1H1T4B8</accession>
<feature type="domain" description="Aminoglycoside phosphotransferase" evidence="2">
    <location>
        <begin position="85"/>
        <end position="214"/>
    </location>
</feature>
<protein>
    <recommendedName>
        <fullName evidence="2">Aminoglycoside phosphotransferase domain-containing protein</fullName>
    </recommendedName>
</protein>
<sequence>MTKQSSFKRAARERARATGQRYTQARADLELANRQAFIGSRPFEQTALKAHLERHYGIEIYSILPIDDDPATRPAGSWPGHYPSTLVVKHTDGQQWIARVFSSSTDRVSRVRGDAEVLQFLAANRFPAEQIAHQDPVTVLDGNGIIVTDLIDGGRPSAASPQVWSEMANLLGQLHSLPPAGGATTRDGGAEEHGDGSHVGRPKEQLPSLGSRRHTRQHLDRRLGRVGAWAQTARTGLAAAYRRRTQRLAERCSGHARLLPACPTHRRRTRPASVHPQHAATMAGMPRLPDGGRRWPRPLLERGLDAAFQSGVHSAIGRTGNEVGAKLAGSRPKAISAPGCLDLSQLGGTPDSSRRRDLQLGSTRA</sequence>
<organism evidence="3 4">
    <name type="scientific">Microlunatus soli</name>
    <dbReference type="NCBI Taxonomy" id="630515"/>
    <lineage>
        <taxon>Bacteria</taxon>
        <taxon>Bacillati</taxon>
        <taxon>Actinomycetota</taxon>
        <taxon>Actinomycetes</taxon>
        <taxon>Propionibacteriales</taxon>
        <taxon>Propionibacteriaceae</taxon>
        <taxon>Microlunatus</taxon>
    </lineage>
</organism>
<feature type="region of interest" description="Disordered" evidence="1">
    <location>
        <begin position="1"/>
        <end position="21"/>
    </location>
</feature>
<feature type="region of interest" description="Disordered" evidence="1">
    <location>
        <begin position="340"/>
        <end position="365"/>
    </location>
</feature>
<dbReference type="InterPro" id="IPR011009">
    <property type="entry name" value="Kinase-like_dom_sf"/>
</dbReference>
<dbReference type="SUPFAM" id="SSF56112">
    <property type="entry name" value="Protein kinase-like (PK-like)"/>
    <property type="match status" value="1"/>
</dbReference>
<feature type="region of interest" description="Disordered" evidence="1">
    <location>
        <begin position="175"/>
        <end position="222"/>
    </location>
</feature>
<feature type="region of interest" description="Disordered" evidence="1">
    <location>
        <begin position="266"/>
        <end position="291"/>
    </location>
</feature>
<keyword evidence="4" id="KW-1185">Reference proteome</keyword>
<dbReference type="Pfam" id="PF01636">
    <property type="entry name" value="APH"/>
    <property type="match status" value="1"/>
</dbReference>
<feature type="compositionally biased region" description="Basic and acidic residues" evidence="1">
    <location>
        <begin position="188"/>
        <end position="204"/>
    </location>
</feature>
<proteinExistence type="predicted"/>
<gene>
    <name evidence="3" type="ORF">SAMN04489812_2248</name>
</gene>
<dbReference type="InterPro" id="IPR002575">
    <property type="entry name" value="Aminoglycoside_PTrfase"/>
</dbReference>
<dbReference type="EMBL" id="LT629772">
    <property type="protein sequence ID" value="SDS55065.1"/>
    <property type="molecule type" value="Genomic_DNA"/>
</dbReference>